<proteinExistence type="predicted"/>
<name>A0A2C9D0N0_9HYPH</name>
<dbReference type="RefSeq" id="WP_099553780.1">
    <property type="nucleotide sequence ID" value="NZ_LT960614.1"/>
</dbReference>
<evidence type="ECO:0000313" key="3">
    <source>
        <dbReference type="Proteomes" id="UP000223606"/>
    </source>
</evidence>
<dbReference type="Proteomes" id="UP000223606">
    <property type="component" value="Chromosome 1"/>
</dbReference>
<protein>
    <recommendedName>
        <fullName evidence="4">Tripartite tricarboxylate transporter TctB family protein</fullName>
    </recommendedName>
</protein>
<reference evidence="3" key="1">
    <citation type="submission" date="2017-09" db="EMBL/GenBank/DDBJ databases">
        <title>Genome sequence of Nannocystis excedens DSM 71.</title>
        <authorList>
            <person name="Blom J."/>
        </authorList>
    </citation>
    <scope>NUCLEOTIDE SEQUENCE [LARGE SCALE GENOMIC DNA]</scope>
    <source>
        <strain evidence="3">type strain: E19</strain>
    </source>
</reference>
<keyword evidence="3" id="KW-1185">Reference proteome</keyword>
<dbReference type="EMBL" id="LT960614">
    <property type="protein sequence ID" value="SON53882.1"/>
    <property type="molecule type" value="Genomic_DNA"/>
</dbReference>
<gene>
    <name evidence="2" type="ORF">HDIA_0341</name>
</gene>
<keyword evidence="1" id="KW-1133">Transmembrane helix</keyword>
<accession>A0A2C9D0N0</accession>
<evidence type="ECO:0000313" key="2">
    <source>
        <dbReference type="EMBL" id="SON53882.1"/>
    </source>
</evidence>
<evidence type="ECO:0000256" key="1">
    <source>
        <dbReference type="SAM" id="Phobius"/>
    </source>
</evidence>
<dbReference type="AlphaFoldDB" id="A0A2C9D0N0"/>
<feature type="transmembrane region" description="Helical" evidence="1">
    <location>
        <begin position="169"/>
        <end position="191"/>
    </location>
</feature>
<evidence type="ECO:0008006" key="4">
    <source>
        <dbReference type="Google" id="ProtNLM"/>
    </source>
</evidence>
<keyword evidence="1" id="KW-0812">Transmembrane</keyword>
<organism evidence="2 3">
    <name type="scientific">Hartmannibacter diazotrophicus</name>
    <dbReference type="NCBI Taxonomy" id="1482074"/>
    <lineage>
        <taxon>Bacteria</taxon>
        <taxon>Pseudomonadati</taxon>
        <taxon>Pseudomonadota</taxon>
        <taxon>Alphaproteobacteria</taxon>
        <taxon>Hyphomicrobiales</taxon>
        <taxon>Pleomorphomonadaceae</taxon>
        <taxon>Hartmannibacter</taxon>
    </lineage>
</organism>
<feature type="transmembrane region" description="Helical" evidence="1">
    <location>
        <begin position="50"/>
        <end position="68"/>
    </location>
</feature>
<feature type="transmembrane region" description="Helical" evidence="1">
    <location>
        <begin position="132"/>
        <end position="157"/>
    </location>
</feature>
<sequence>MSNAADNTVVPDRSEYFGDWVITLCLLVLMGGAFYLAQGWPRNTAFFPDLLSIAGVALAVYKIAILVIEAPVVLGTHRKAAEAAALAASGPAVDGEGEFFLAGGDEEDGSDVELHSIFAKAGGKVWAGAVGWLALFFIGMYLFGMLIILPVFTVAYLRIVSKVSWLNCILYVLGTAGVIYLLFVWFLHLPIPEGLLITVGN</sequence>
<keyword evidence="1" id="KW-0472">Membrane</keyword>
<feature type="transmembrane region" description="Helical" evidence="1">
    <location>
        <begin position="20"/>
        <end position="38"/>
    </location>
</feature>
<dbReference type="KEGG" id="hdi:HDIA_0341"/>